<accession>A0A0M0L6D1</accession>
<evidence type="ECO:0000256" key="1">
    <source>
        <dbReference type="ARBA" id="ARBA00022490"/>
    </source>
</evidence>
<comment type="similarity">
    <text evidence="2">Belongs to the UPF0291 family.</text>
</comment>
<comment type="caution">
    <text evidence="4">The sequence shown here is derived from an EMBL/GenBank/DDBJ whole genome shotgun (WGS) entry which is preliminary data.</text>
</comment>
<dbReference type="GO" id="GO:0005737">
    <property type="term" value="C:cytoplasm"/>
    <property type="evidence" value="ECO:0007669"/>
    <property type="project" value="UniProtKB-SubCell"/>
</dbReference>
<gene>
    <name evidence="4" type="ORF">AMD01_11370</name>
</gene>
<keyword evidence="1 2" id="KW-0963">Cytoplasm</keyword>
<dbReference type="Proteomes" id="UP000037558">
    <property type="component" value="Unassembled WGS sequence"/>
</dbReference>
<dbReference type="PANTHER" id="PTHR37300:SF1">
    <property type="entry name" value="UPF0291 PROTEIN YNZC"/>
    <property type="match status" value="1"/>
</dbReference>
<reference evidence="5" key="1">
    <citation type="submission" date="2015-08" db="EMBL/GenBank/DDBJ databases">
        <title>Fjat-14210 dsm16467.</title>
        <authorList>
            <person name="Liu B."/>
            <person name="Wang J."/>
            <person name="Zhu Y."/>
            <person name="Liu G."/>
            <person name="Chen Q."/>
            <person name="Chen Z."/>
            <person name="Lan J."/>
            <person name="Che J."/>
            <person name="Ge C."/>
            <person name="Shi H."/>
            <person name="Pan Z."/>
            <person name="Liu X."/>
        </authorList>
    </citation>
    <scope>NUCLEOTIDE SEQUENCE [LARGE SCALE GENOMIC DNA]</scope>
    <source>
        <strain evidence="5">DSM 16467</strain>
    </source>
</reference>
<dbReference type="InterPro" id="IPR009242">
    <property type="entry name" value="DUF896"/>
</dbReference>
<organism evidence="4 5">
    <name type="scientific">Priestia koreensis</name>
    <dbReference type="NCBI Taxonomy" id="284581"/>
    <lineage>
        <taxon>Bacteria</taxon>
        <taxon>Bacillati</taxon>
        <taxon>Bacillota</taxon>
        <taxon>Bacilli</taxon>
        <taxon>Bacillales</taxon>
        <taxon>Bacillaceae</taxon>
        <taxon>Priestia</taxon>
    </lineage>
</organism>
<dbReference type="RefSeq" id="WP_053401512.1">
    <property type="nucleotide sequence ID" value="NZ_JAUKEN010000001.1"/>
</dbReference>
<evidence type="ECO:0000313" key="4">
    <source>
        <dbReference type="EMBL" id="KOO46422.1"/>
    </source>
</evidence>
<sequence>MLSQDKIARINLLANKAKAEGLTPAEAKEQKKLREEYIKSFRKSMTNSLHSVKVVDPNGNDVTPKKLKESQKRRNMH</sequence>
<dbReference type="Pfam" id="PF05979">
    <property type="entry name" value="DUF896"/>
    <property type="match status" value="1"/>
</dbReference>
<proteinExistence type="inferred from homology"/>
<comment type="subcellular location">
    <subcellularLocation>
        <location evidence="2">Cytoplasm</location>
    </subcellularLocation>
</comment>
<protein>
    <recommendedName>
        <fullName evidence="2">UPF0291 protein AMD01_11370</fullName>
    </recommendedName>
</protein>
<keyword evidence="5" id="KW-1185">Reference proteome</keyword>
<dbReference type="AlphaFoldDB" id="A0A0M0L6D1"/>
<dbReference type="HAMAP" id="MF_01103">
    <property type="entry name" value="UPF0291"/>
    <property type="match status" value="1"/>
</dbReference>
<name>A0A0M0L6D1_9BACI</name>
<dbReference type="OrthoDB" id="390105at2"/>
<dbReference type="SUPFAM" id="SSF158221">
    <property type="entry name" value="YnzC-like"/>
    <property type="match status" value="1"/>
</dbReference>
<evidence type="ECO:0000256" key="3">
    <source>
        <dbReference type="SAM" id="MobiDB-lite"/>
    </source>
</evidence>
<evidence type="ECO:0000313" key="5">
    <source>
        <dbReference type="Proteomes" id="UP000037558"/>
    </source>
</evidence>
<evidence type="ECO:0000256" key="2">
    <source>
        <dbReference type="HAMAP-Rule" id="MF_01103"/>
    </source>
</evidence>
<dbReference type="STRING" id="284581.AMD01_11370"/>
<feature type="region of interest" description="Disordered" evidence="3">
    <location>
        <begin position="49"/>
        <end position="77"/>
    </location>
</feature>
<feature type="compositionally biased region" description="Basic and acidic residues" evidence="3">
    <location>
        <begin position="63"/>
        <end position="77"/>
    </location>
</feature>
<dbReference type="EMBL" id="LILC01000013">
    <property type="protein sequence ID" value="KOO46422.1"/>
    <property type="molecule type" value="Genomic_DNA"/>
</dbReference>
<dbReference type="PANTHER" id="PTHR37300">
    <property type="entry name" value="UPF0291 PROTEIN CBO2609/CLC_2481"/>
    <property type="match status" value="1"/>
</dbReference>
<dbReference type="Gene3D" id="1.10.287.540">
    <property type="entry name" value="Helix hairpin bin"/>
    <property type="match status" value="1"/>
</dbReference>
<dbReference type="PATRIC" id="fig|284581.3.peg.2388"/>